<dbReference type="AlphaFoldDB" id="U2T4R9"/>
<proteinExistence type="predicted"/>
<evidence type="ECO:0000313" key="2">
    <source>
        <dbReference type="Proteomes" id="UP000016638"/>
    </source>
</evidence>
<reference evidence="1 2" key="1">
    <citation type="submission" date="2013-08" db="EMBL/GenBank/DDBJ databases">
        <authorList>
            <person name="Durkin A.S."/>
            <person name="Haft D.R."/>
            <person name="McCorrison J."/>
            <person name="Torralba M."/>
            <person name="Gillis M."/>
            <person name="Haft D.H."/>
            <person name="Methe B."/>
            <person name="Sutton G."/>
            <person name="Nelson K.E."/>
        </authorList>
    </citation>
    <scope>NUCLEOTIDE SEQUENCE [LARGE SCALE GENOMIC DNA]</scope>
    <source>
        <strain evidence="1 2">F0195</strain>
    </source>
</reference>
<dbReference type="RefSeq" id="WP_021726329.1">
    <property type="nucleotide sequence ID" value="NZ_AWEZ01000047.1"/>
</dbReference>
<dbReference type="EMBL" id="AWEZ01000047">
    <property type="protein sequence ID" value="ERL08054.1"/>
    <property type="molecule type" value="Genomic_DNA"/>
</dbReference>
<dbReference type="Proteomes" id="UP000016638">
    <property type="component" value="Unassembled WGS sequence"/>
</dbReference>
<dbReference type="PATRIC" id="fig|1125712.3.peg.1442"/>
<protein>
    <submittedName>
        <fullName evidence="1">Uncharacterized protein</fullName>
    </submittedName>
</protein>
<organism evidence="1 2">
    <name type="scientific">Olsenella profusa F0195</name>
    <dbReference type="NCBI Taxonomy" id="1125712"/>
    <lineage>
        <taxon>Bacteria</taxon>
        <taxon>Bacillati</taxon>
        <taxon>Actinomycetota</taxon>
        <taxon>Coriobacteriia</taxon>
        <taxon>Coriobacteriales</taxon>
        <taxon>Atopobiaceae</taxon>
        <taxon>Olsenella</taxon>
    </lineage>
</organism>
<dbReference type="STRING" id="1125712.HMPREF1316_2384"/>
<evidence type="ECO:0000313" key="1">
    <source>
        <dbReference type="EMBL" id="ERL08054.1"/>
    </source>
</evidence>
<accession>U2T4R9</accession>
<sequence length="89" mass="9467">MTMSMTDAWEGDGAEALSVSRGELRRLLGPHETADGLLARVRTCHVVTGDGGNHAPHCDLCGGTVYELMPRYCPRCGAMVTGEIGDCDD</sequence>
<name>U2T4R9_9ACTN</name>
<gene>
    <name evidence="1" type="ORF">HMPREF1316_2384</name>
</gene>
<keyword evidence="2" id="KW-1185">Reference proteome</keyword>
<comment type="caution">
    <text evidence="1">The sequence shown here is derived from an EMBL/GenBank/DDBJ whole genome shotgun (WGS) entry which is preliminary data.</text>
</comment>